<dbReference type="RefSeq" id="WP_195900308.1">
    <property type="nucleotide sequence ID" value="NZ_JADOGI010000159.1"/>
</dbReference>
<comment type="caution">
    <text evidence="1">The sequence shown here is derived from an EMBL/GenBank/DDBJ whole genome shotgun (WGS) entry which is preliminary data.</text>
</comment>
<gene>
    <name evidence="1" type="ORF">ITP53_38015</name>
</gene>
<evidence type="ECO:0000313" key="1">
    <source>
        <dbReference type="EMBL" id="MBF8191399.1"/>
    </source>
</evidence>
<dbReference type="EMBL" id="JADOGI010000159">
    <property type="protein sequence ID" value="MBF8191399.1"/>
    <property type="molecule type" value="Genomic_DNA"/>
</dbReference>
<evidence type="ECO:0000313" key="2">
    <source>
        <dbReference type="Proteomes" id="UP000605361"/>
    </source>
</evidence>
<accession>A0A931AJ91</accession>
<reference evidence="1" key="1">
    <citation type="submission" date="2020-11" db="EMBL/GenBank/DDBJ databases">
        <title>Whole-genome analyses of Nonomuraea sp. K274.</title>
        <authorList>
            <person name="Veyisoglu A."/>
        </authorList>
    </citation>
    <scope>NUCLEOTIDE SEQUENCE</scope>
    <source>
        <strain evidence="1">K274</strain>
    </source>
</reference>
<keyword evidence="2" id="KW-1185">Reference proteome</keyword>
<proteinExistence type="predicted"/>
<protein>
    <submittedName>
        <fullName evidence="1">Uncharacterized protein</fullName>
    </submittedName>
</protein>
<organism evidence="1 2">
    <name type="scientific">Nonomuraea cypriaca</name>
    <dbReference type="NCBI Taxonomy" id="1187855"/>
    <lineage>
        <taxon>Bacteria</taxon>
        <taxon>Bacillati</taxon>
        <taxon>Actinomycetota</taxon>
        <taxon>Actinomycetes</taxon>
        <taxon>Streptosporangiales</taxon>
        <taxon>Streptosporangiaceae</taxon>
        <taxon>Nonomuraea</taxon>
    </lineage>
</organism>
<sequence length="89" mass="9764">MEQPGRDDRGGPRHLSCTPLPAVQLYEITVLDPASESGPGHWHTIGWGVDRMDADSIAETYVSRATNPYDAVQVRQNGLLVSEHRRPAG</sequence>
<dbReference type="AlphaFoldDB" id="A0A931AJ91"/>
<dbReference type="Proteomes" id="UP000605361">
    <property type="component" value="Unassembled WGS sequence"/>
</dbReference>
<name>A0A931AJ91_9ACTN</name>